<evidence type="ECO:0000313" key="3">
    <source>
        <dbReference type="EMBL" id="SEG79537.1"/>
    </source>
</evidence>
<organism evidence="3 4">
    <name type="scientific">Actinacidiphila yanglinensis</name>
    <dbReference type="NCBI Taxonomy" id="310779"/>
    <lineage>
        <taxon>Bacteria</taxon>
        <taxon>Bacillati</taxon>
        <taxon>Actinomycetota</taxon>
        <taxon>Actinomycetes</taxon>
        <taxon>Kitasatosporales</taxon>
        <taxon>Streptomycetaceae</taxon>
        <taxon>Actinacidiphila</taxon>
    </lineage>
</organism>
<dbReference type="AlphaFoldDB" id="A0A1H6D2M7"/>
<accession>A0A1H6D2M7</accession>
<gene>
    <name evidence="3" type="ORF">SAMN05216223_111161</name>
</gene>
<keyword evidence="4" id="KW-1185">Reference proteome</keyword>
<feature type="compositionally biased region" description="Low complexity" evidence="1">
    <location>
        <begin position="80"/>
        <end position="90"/>
    </location>
</feature>
<reference evidence="3 4" key="1">
    <citation type="submission" date="2016-10" db="EMBL/GenBank/DDBJ databases">
        <authorList>
            <person name="de Groot N.N."/>
        </authorList>
    </citation>
    <scope>NUCLEOTIDE SEQUENCE [LARGE SCALE GENOMIC DNA]</scope>
    <source>
        <strain evidence="3 4">CGMCC 4.2023</strain>
    </source>
</reference>
<evidence type="ECO:0000256" key="2">
    <source>
        <dbReference type="SAM" id="Phobius"/>
    </source>
</evidence>
<name>A0A1H6D2M7_9ACTN</name>
<dbReference type="EMBL" id="FNVU01000011">
    <property type="protein sequence ID" value="SEG79537.1"/>
    <property type="molecule type" value="Genomic_DNA"/>
</dbReference>
<dbReference type="OrthoDB" id="4327847at2"/>
<feature type="transmembrane region" description="Helical" evidence="2">
    <location>
        <begin position="37"/>
        <end position="55"/>
    </location>
</feature>
<sequence>MSTPDEEARRPDQPADDAGGPQPRPRAARRTAARTRGLIVVAAVGAVVVAVVAVHDVRASGSRPRLSVPRSLDHGRYTLTRDTSSDSDGGLDSEREAPGMHAMTGVSGSYRRTPDSARHDLLDFDGGYGTVDDPARAVTGLLTWMQDSGEGSVAVPARTLTPHGAGAPLTCEVVKSTATGATPAYLPMCAWADSRTVAAVAETDYGHLASSPGAVDLTAFATRADTVRTEVSAH</sequence>
<keyword evidence="2" id="KW-0472">Membrane</keyword>
<evidence type="ECO:0000313" key="4">
    <source>
        <dbReference type="Proteomes" id="UP000236754"/>
    </source>
</evidence>
<protein>
    <submittedName>
        <fullName evidence="3">Uncharacterized protein</fullName>
    </submittedName>
</protein>
<dbReference type="Proteomes" id="UP000236754">
    <property type="component" value="Unassembled WGS sequence"/>
</dbReference>
<keyword evidence="2" id="KW-1133">Transmembrane helix</keyword>
<keyword evidence="2" id="KW-0812">Transmembrane</keyword>
<evidence type="ECO:0000256" key="1">
    <source>
        <dbReference type="SAM" id="MobiDB-lite"/>
    </source>
</evidence>
<feature type="region of interest" description="Disordered" evidence="1">
    <location>
        <begin position="1"/>
        <end position="31"/>
    </location>
</feature>
<feature type="region of interest" description="Disordered" evidence="1">
    <location>
        <begin position="59"/>
        <end position="114"/>
    </location>
</feature>
<feature type="compositionally biased region" description="Basic and acidic residues" evidence="1">
    <location>
        <begin position="1"/>
        <end position="13"/>
    </location>
</feature>
<proteinExistence type="predicted"/>
<dbReference type="RefSeq" id="WP_146088330.1">
    <property type="nucleotide sequence ID" value="NZ_FNVU01000011.1"/>
</dbReference>